<name>A0A2T6ID26_TOXGO</name>
<protein>
    <submittedName>
        <fullName evidence="2">Uncharacterized protein</fullName>
    </submittedName>
</protein>
<reference evidence="2 3" key="1">
    <citation type="journal article" date="2016" name="Nat. Commun.">
        <title>Local admixture of amplified and diversified secreted pathogenesis determinants shapes mosaic Toxoplasma gondii genomes.</title>
        <authorList>
            <person name="Lorenzi H."/>
            <person name="Khan A."/>
            <person name="Behnke M.S."/>
            <person name="Namasivayam S."/>
            <person name="Swapna L.S."/>
            <person name="Hadjithomas M."/>
            <person name="Karamycheva S."/>
            <person name="Pinney D."/>
            <person name="Brunk B.P."/>
            <person name="Ajioka J.W."/>
            <person name="Ajzenberg D."/>
            <person name="Boothroyd J.C."/>
            <person name="Boyle J.P."/>
            <person name="Darde M.L."/>
            <person name="Diaz-Miranda M.A."/>
            <person name="Dubey J.P."/>
            <person name="Fritz H.M."/>
            <person name="Gennari S.M."/>
            <person name="Gregory B.D."/>
            <person name="Kim K."/>
            <person name="Saeij J.P."/>
            <person name="Su C."/>
            <person name="White M.W."/>
            <person name="Zhu X.Q."/>
            <person name="Howe D.K."/>
            <person name="Rosenthal B.M."/>
            <person name="Grigg M.E."/>
            <person name="Parkinson J."/>
            <person name="Liu L."/>
            <person name="Kissinger J.C."/>
            <person name="Roos D.S."/>
            <person name="Sibley L.D."/>
        </authorList>
    </citation>
    <scope>NUCLEOTIDE SEQUENCE [LARGE SCALE GENOMIC DNA]</scope>
    <source>
        <strain evidence="2 3">TgCATBr9</strain>
    </source>
</reference>
<dbReference type="InterPro" id="IPR024420">
    <property type="entry name" value="TRAPP_III_complex_Trs85"/>
</dbReference>
<feature type="region of interest" description="Disordered" evidence="1">
    <location>
        <begin position="121"/>
        <end position="162"/>
    </location>
</feature>
<evidence type="ECO:0000313" key="2">
    <source>
        <dbReference type="EMBL" id="PUA83241.1"/>
    </source>
</evidence>
<dbReference type="GO" id="GO:1990072">
    <property type="term" value="C:TRAPPIII protein complex"/>
    <property type="evidence" value="ECO:0007669"/>
    <property type="project" value="TreeGrafter"/>
</dbReference>
<dbReference type="EMBL" id="AFHV02004229">
    <property type="protein sequence ID" value="PUA83241.1"/>
    <property type="molecule type" value="Genomic_DNA"/>
</dbReference>
<accession>A0A2T6ID26</accession>
<gene>
    <name evidence="2" type="ORF">TGBR9_385640</name>
</gene>
<organism evidence="2 3">
    <name type="scientific">Toxoplasma gondii TgCATBr9</name>
    <dbReference type="NCBI Taxonomy" id="943120"/>
    <lineage>
        <taxon>Eukaryota</taxon>
        <taxon>Sar</taxon>
        <taxon>Alveolata</taxon>
        <taxon>Apicomplexa</taxon>
        <taxon>Conoidasida</taxon>
        <taxon>Coccidia</taxon>
        <taxon>Eucoccidiorida</taxon>
        <taxon>Eimeriorina</taxon>
        <taxon>Sarcocystidae</taxon>
        <taxon>Toxoplasma</taxon>
    </lineage>
</organism>
<feature type="compositionally biased region" description="Basic and acidic residues" evidence="1">
    <location>
        <begin position="135"/>
        <end position="149"/>
    </location>
</feature>
<dbReference type="Proteomes" id="UP000244488">
    <property type="component" value="Unassembled WGS sequence"/>
</dbReference>
<dbReference type="PANTHER" id="PTHR12975:SF6">
    <property type="entry name" value="TRAFFICKING PROTEIN PARTICLE COMPLEX SUBUNIT 8"/>
    <property type="match status" value="1"/>
</dbReference>
<dbReference type="AlphaFoldDB" id="A0A2T6ID26"/>
<comment type="caution">
    <text evidence="2">The sequence shown here is derived from an EMBL/GenBank/DDBJ whole genome shotgun (WGS) entry which is preliminary data.</text>
</comment>
<dbReference type="PANTHER" id="PTHR12975">
    <property type="entry name" value="TRANSPORT PROTEIN TRAPP"/>
    <property type="match status" value="1"/>
</dbReference>
<evidence type="ECO:0000256" key="1">
    <source>
        <dbReference type="SAM" id="MobiDB-lite"/>
    </source>
</evidence>
<dbReference type="Pfam" id="PF12739">
    <property type="entry name" value="TRAPPC-Trs85"/>
    <property type="match status" value="1"/>
</dbReference>
<evidence type="ECO:0000313" key="3">
    <source>
        <dbReference type="Proteomes" id="UP000244488"/>
    </source>
</evidence>
<proteinExistence type="predicted"/>
<dbReference type="VEuPathDB" id="ToxoDB:TGBR9_385640"/>
<sequence length="204" mass="22281">MPIASTTGMRGVDLPWYNDWEGVVFDGLRFSEHETLWQPVGLILVASSRDEDPVAQFEELLQPQNLPSLCGKYVLDPNPVRALVLLDIHEDAFHAKADLSTAVKHAKRASVSASAPRSSLFALSSPSGAPLERPAAPRDPPEGEEERAGGESAAPEAREEGRNERLLEQLCAAFPPANCHLLTIGRKTNVQSHWQVTVKKSRGM</sequence>